<dbReference type="Pfam" id="PF05448">
    <property type="entry name" value="AXE1"/>
    <property type="match status" value="2"/>
</dbReference>
<dbReference type="GO" id="GO:0052689">
    <property type="term" value="F:carboxylic ester hydrolase activity"/>
    <property type="evidence" value="ECO:0007669"/>
    <property type="project" value="TreeGrafter"/>
</dbReference>
<feature type="binding site" evidence="2">
    <location>
        <position position="379"/>
    </location>
    <ligand>
        <name>substrate</name>
    </ligand>
</feature>
<evidence type="ECO:0000259" key="4">
    <source>
        <dbReference type="Pfam" id="PF05448"/>
    </source>
</evidence>
<proteinExistence type="predicted"/>
<comment type="caution">
    <text evidence="5">The sequence shown here is derived from an EMBL/GenBank/DDBJ whole genome shotgun (WGS) entry which is preliminary data.</text>
</comment>
<feature type="active site" description="Nucleophile" evidence="1">
    <location>
        <position position="467"/>
    </location>
</feature>
<name>A0A2U1AEA8_9BACT</name>
<dbReference type="OrthoDB" id="9770528at2"/>
<dbReference type="SUPFAM" id="SSF53474">
    <property type="entry name" value="alpha/beta-Hydrolases"/>
    <property type="match status" value="1"/>
</dbReference>
<feature type="domain" description="Acetyl xylan esterase" evidence="4">
    <location>
        <begin position="515"/>
        <end position="571"/>
    </location>
</feature>
<evidence type="ECO:0000256" key="2">
    <source>
        <dbReference type="PIRSR" id="PIRSR639069-2"/>
    </source>
</evidence>
<keyword evidence="3" id="KW-0732">Signal</keyword>
<evidence type="ECO:0000313" key="6">
    <source>
        <dbReference type="Proteomes" id="UP000245959"/>
    </source>
</evidence>
<dbReference type="AlphaFoldDB" id="A0A2U1AEA8"/>
<evidence type="ECO:0000256" key="3">
    <source>
        <dbReference type="SAM" id="SignalP"/>
    </source>
</evidence>
<reference evidence="5 6" key="1">
    <citation type="submission" date="2018-04" db="EMBL/GenBank/DDBJ databases">
        <title>Genomic Encyclopedia of Type Strains, Phase IV (KMG-IV): sequencing the most valuable type-strain genomes for metagenomic binning, comparative biology and taxonomic classification.</title>
        <authorList>
            <person name="Goeker M."/>
        </authorList>
    </citation>
    <scope>NUCLEOTIDE SEQUENCE [LARGE SCALE GENOMIC DNA]</scope>
    <source>
        <strain evidence="5 6">DSM 14823</strain>
    </source>
</reference>
<dbReference type="PANTHER" id="PTHR40111">
    <property type="entry name" value="CEPHALOSPORIN-C DEACETYLASE"/>
    <property type="match status" value="1"/>
</dbReference>
<dbReference type="InterPro" id="IPR039069">
    <property type="entry name" value="CE7"/>
</dbReference>
<dbReference type="InterPro" id="IPR008391">
    <property type="entry name" value="AXE1_dom"/>
</dbReference>
<dbReference type="EMBL" id="QEKH01000048">
    <property type="protein sequence ID" value="PVY34754.1"/>
    <property type="molecule type" value="Genomic_DNA"/>
</dbReference>
<dbReference type="Proteomes" id="UP000245959">
    <property type="component" value="Unassembled WGS sequence"/>
</dbReference>
<keyword evidence="6" id="KW-1185">Reference proteome</keyword>
<gene>
    <name evidence="5" type="ORF">C8D82_14815</name>
</gene>
<feature type="chain" id="PRO_5015682321" evidence="3">
    <location>
        <begin position="29"/>
        <end position="584"/>
    </location>
</feature>
<dbReference type="InterPro" id="IPR029058">
    <property type="entry name" value="AB_hydrolase_fold"/>
</dbReference>
<evidence type="ECO:0000256" key="1">
    <source>
        <dbReference type="PIRSR" id="PIRSR639069-1"/>
    </source>
</evidence>
<protein>
    <submittedName>
        <fullName evidence="5">Cephalosporin-C deacetylase-like acetyl esterase</fullName>
    </submittedName>
</protein>
<feature type="active site" description="Charge relay system" evidence="1">
    <location>
        <position position="540"/>
    </location>
</feature>
<dbReference type="GO" id="GO:0005976">
    <property type="term" value="P:polysaccharide metabolic process"/>
    <property type="evidence" value="ECO:0007669"/>
    <property type="project" value="TreeGrafter"/>
</dbReference>
<feature type="signal peptide" evidence="3">
    <location>
        <begin position="1"/>
        <end position="28"/>
    </location>
</feature>
<sequence length="584" mass="64108">MDHRQFRSLVLSAVLLGGGFALDFAAHAADQAVQPVSEKKDGTLYSVDLAKYADSAQTRLEKDPETGENILVFDCARRGYCVTERIPKNIVAGKTILIRADMEQKDVTKGKYFWETVKLQSSFRKAGDKHSTMRNITVQPGTSSWRPYGYILDVPADIQNDLELMIGLQNISGTLKVKNIQICEPVPVASEGLTLSGSTAPKDATTYRSGEEMVFNFSLANRDNLDWKNYLIEIERSGDDGVTERRTYPAQATVAAKTAIAGPGVVRMVARLLTADGIIVKKNGKEITFTMSGIADFDKIQPGVAEPEDFDAFWDKQKALLAEVPLKVLKFEKFKEQNGKIAYDVQVACAGERPVSGYLVMPRNAAPKSLEAKVIFQGYGATGAEAPWGKADEKSLAFQINAHGYPNGLSPAEYKKLGAGKIFDDKSNENPETAYFKNMILRAVRALEYVQTLPEWNGKDLKVEGGSQGGYQAIIAAGMLPDQVTGCYAFIPWCCDLGGVTVGRLGGWRPNYTPALRYFDPVYHAKRIKHSIGINAGLADYVCPPSGIAALYNNISSAPKRLRFTQGLEHGGRGTDSWFREVRK</sequence>
<evidence type="ECO:0000313" key="5">
    <source>
        <dbReference type="EMBL" id="PVY34754.1"/>
    </source>
</evidence>
<dbReference type="ESTHER" id="9bact-d1naa7">
    <property type="family name" value="Acetyl-esterase_deacetylase"/>
</dbReference>
<dbReference type="PANTHER" id="PTHR40111:SF1">
    <property type="entry name" value="CEPHALOSPORIN-C DEACETYLASE"/>
    <property type="match status" value="1"/>
</dbReference>
<dbReference type="GeneID" id="78297131"/>
<feature type="active site" description="Charge relay system" evidence="1">
    <location>
        <position position="570"/>
    </location>
</feature>
<organism evidence="5 6">
    <name type="scientific">Victivallis vadensis</name>
    <dbReference type="NCBI Taxonomy" id="172901"/>
    <lineage>
        <taxon>Bacteria</taxon>
        <taxon>Pseudomonadati</taxon>
        <taxon>Lentisphaerota</taxon>
        <taxon>Lentisphaeria</taxon>
        <taxon>Victivallales</taxon>
        <taxon>Victivallaceae</taxon>
        <taxon>Victivallis</taxon>
    </lineage>
</organism>
<dbReference type="Gene3D" id="3.40.50.1820">
    <property type="entry name" value="alpha/beta hydrolase"/>
    <property type="match status" value="1"/>
</dbReference>
<feature type="domain" description="Acetyl xylan esterase" evidence="4">
    <location>
        <begin position="299"/>
        <end position="498"/>
    </location>
</feature>
<dbReference type="RefSeq" id="WP_116885871.1">
    <property type="nucleotide sequence ID" value="NZ_CABMMC010000026.1"/>
</dbReference>
<accession>A0A2U1AEA8</accession>